<evidence type="ECO:0000313" key="2">
    <source>
        <dbReference type="WBParaSite" id="TREG1_54880.1"/>
    </source>
</evidence>
<protein>
    <submittedName>
        <fullName evidence="2">Uncharacterized protein</fullName>
    </submittedName>
</protein>
<dbReference type="WBParaSite" id="TREG1_54880.1">
    <property type="protein sequence ID" value="TREG1_54880.1"/>
    <property type="gene ID" value="TREG1_54880"/>
</dbReference>
<sequence>MHIDLVSVTGFVVHPQKLSTCVIKEFENNKVDGKVNIHDNDHDSADLSLVDHDEMRDMPTTAKLNKVSVQLER</sequence>
<keyword evidence="1" id="KW-1185">Reference proteome</keyword>
<organism evidence="1 2">
    <name type="scientific">Trichobilharzia regenti</name>
    <name type="common">Nasal bird schistosome</name>
    <dbReference type="NCBI Taxonomy" id="157069"/>
    <lineage>
        <taxon>Eukaryota</taxon>
        <taxon>Metazoa</taxon>
        <taxon>Spiralia</taxon>
        <taxon>Lophotrochozoa</taxon>
        <taxon>Platyhelminthes</taxon>
        <taxon>Trematoda</taxon>
        <taxon>Digenea</taxon>
        <taxon>Strigeidida</taxon>
        <taxon>Schistosomatoidea</taxon>
        <taxon>Schistosomatidae</taxon>
        <taxon>Trichobilharzia</taxon>
    </lineage>
</organism>
<accession>A0AA85JZ19</accession>
<name>A0AA85JZ19_TRIRE</name>
<reference evidence="2" key="2">
    <citation type="submission" date="2023-11" db="UniProtKB">
        <authorList>
            <consortium name="WormBaseParasite"/>
        </authorList>
    </citation>
    <scope>IDENTIFICATION</scope>
</reference>
<dbReference type="Proteomes" id="UP000050795">
    <property type="component" value="Unassembled WGS sequence"/>
</dbReference>
<reference evidence="1" key="1">
    <citation type="submission" date="2022-06" db="EMBL/GenBank/DDBJ databases">
        <authorList>
            <person name="Berger JAMES D."/>
            <person name="Berger JAMES D."/>
        </authorList>
    </citation>
    <scope>NUCLEOTIDE SEQUENCE [LARGE SCALE GENOMIC DNA]</scope>
</reference>
<proteinExistence type="predicted"/>
<evidence type="ECO:0000313" key="1">
    <source>
        <dbReference type="Proteomes" id="UP000050795"/>
    </source>
</evidence>
<dbReference type="AlphaFoldDB" id="A0AA85JZ19"/>